<accession>A0A2D2CVA0</accession>
<protein>
    <recommendedName>
        <fullName evidence="3">YkgJ family cysteine cluster protein</fullName>
    </recommendedName>
</protein>
<evidence type="ECO:0008006" key="3">
    <source>
        <dbReference type="Google" id="ProtNLM"/>
    </source>
</evidence>
<proteinExistence type="predicted"/>
<reference evidence="2" key="1">
    <citation type="submission" date="2017-10" db="EMBL/GenBank/DDBJ databases">
        <title>Completed PacBio SMRT sequence of Methylosinus trichosporium OB3b reveals presence of a third large plasmid.</title>
        <authorList>
            <person name="Charles T.C."/>
            <person name="Lynch M.D.J."/>
            <person name="Heil J.R."/>
            <person name="Cheng J."/>
        </authorList>
    </citation>
    <scope>NUCLEOTIDE SEQUENCE [LARGE SCALE GENOMIC DNA]</scope>
    <source>
        <strain evidence="2">OB3b</strain>
    </source>
</reference>
<dbReference type="EMBL" id="CP023737">
    <property type="protein sequence ID" value="ATQ66579.1"/>
    <property type="molecule type" value="Genomic_DNA"/>
</dbReference>
<keyword evidence="2" id="KW-1185">Reference proteome</keyword>
<evidence type="ECO:0000313" key="1">
    <source>
        <dbReference type="EMBL" id="ATQ66579.1"/>
    </source>
</evidence>
<sequence>MSGADDHGPQAFFAAMTQAFDGTIRARRGRHDFVGALCLQAFDSFDGNVAIQAEGAPALACKGDCPACCVIRVVATAPEVFLVARFVAANAAFLAQHGVDLVGRIRSAAAASGLGERERMAMQRICPFIEDGLCLAYRVRPLACRGHASYDEAACRAATAGADVEAAISTPHLVVRSLVQNAMMASLRGAGLAFGLYELNGAVTLALSTPEAELRWTEGEDPLSPAAVADFDAKEAAATFDALRS</sequence>
<name>A0A2D2CVA0_METT3</name>
<dbReference type="RefSeq" id="WP_003613981.1">
    <property type="nucleotide sequence ID" value="NZ_ADVE02000001.1"/>
</dbReference>
<organism evidence="1 2">
    <name type="scientific">Methylosinus trichosporium (strain ATCC 35070 / NCIMB 11131 / UNIQEM 75 / OB3b)</name>
    <dbReference type="NCBI Taxonomy" id="595536"/>
    <lineage>
        <taxon>Bacteria</taxon>
        <taxon>Pseudomonadati</taxon>
        <taxon>Pseudomonadota</taxon>
        <taxon>Alphaproteobacteria</taxon>
        <taxon>Hyphomicrobiales</taxon>
        <taxon>Methylocystaceae</taxon>
        <taxon>Methylosinus</taxon>
    </lineage>
</organism>
<gene>
    <name evidence="1" type="ORF">CQW49_00735</name>
</gene>
<dbReference type="AlphaFoldDB" id="A0A2D2CVA0"/>
<dbReference type="STRING" id="595536.GCA_000178815_00798"/>
<dbReference type="Proteomes" id="UP000230709">
    <property type="component" value="Chromosome"/>
</dbReference>
<dbReference type="KEGG" id="mtw:CQW49_00735"/>
<evidence type="ECO:0000313" key="2">
    <source>
        <dbReference type="Proteomes" id="UP000230709"/>
    </source>
</evidence>